<evidence type="ECO:0000256" key="6">
    <source>
        <dbReference type="ARBA" id="ARBA00022898"/>
    </source>
</evidence>
<accession>A0A7X3FHB8</accession>
<dbReference type="Gene3D" id="3.40.640.10">
    <property type="entry name" value="Type I PLP-dependent aspartate aminotransferase-like (Major domain)"/>
    <property type="match status" value="1"/>
</dbReference>
<comment type="cofactor">
    <cofactor evidence="1 10">
        <name>pyridoxal 5'-phosphate</name>
        <dbReference type="ChEBI" id="CHEBI:597326"/>
    </cofactor>
</comment>
<dbReference type="Pfam" id="PF00266">
    <property type="entry name" value="Aminotran_5"/>
    <property type="match status" value="1"/>
</dbReference>
<reference evidence="12 13" key="1">
    <citation type="journal article" date="2019" name="Microorganisms">
        <title>Paenibacillus lutrae sp. nov., A Chitinolytic Species Isolated from A River Otter in Castril Natural Park, Granada, Spain.</title>
        <authorList>
            <person name="Rodriguez M."/>
            <person name="Reina J.C."/>
            <person name="Bejar V."/>
            <person name="Llamas I."/>
        </authorList>
    </citation>
    <scope>NUCLEOTIDE SEQUENCE [LARGE SCALE GENOMIC DNA]</scope>
    <source>
        <strain evidence="12 13">N10</strain>
    </source>
</reference>
<evidence type="ECO:0000256" key="10">
    <source>
        <dbReference type="RuleBase" id="RU004504"/>
    </source>
</evidence>
<dbReference type="GO" id="GO:0051536">
    <property type="term" value="F:iron-sulfur cluster binding"/>
    <property type="evidence" value="ECO:0007669"/>
    <property type="project" value="UniProtKB-KW"/>
</dbReference>
<dbReference type="GO" id="GO:0031071">
    <property type="term" value="F:cysteine desulfurase activity"/>
    <property type="evidence" value="ECO:0007669"/>
    <property type="project" value="UniProtKB-EC"/>
</dbReference>
<dbReference type="PANTHER" id="PTHR11601">
    <property type="entry name" value="CYSTEINE DESULFURYLASE FAMILY MEMBER"/>
    <property type="match status" value="1"/>
</dbReference>
<evidence type="ECO:0000256" key="9">
    <source>
        <dbReference type="ARBA" id="ARBA00050776"/>
    </source>
</evidence>
<evidence type="ECO:0000313" key="12">
    <source>
        <dbReference type="EMBL" id="MVO99621.1"/>
    </source>
</evidence>
<comment type="catalytic activity">
    <reaction evidence="9">
        <text>(sulfur carrier)-H + L-cysteine = (sulfur carrier)-SH + L-alanine</text>
        <dbReference type="Rhea" id="RHEA:43892"/>
        <dbReference type="Rhea" id="RHEA-COMP:14737"/>
        <dbReference type="Rhea" id="RHEA-COMP:14739"/>
        <dbReference type="ChEBI" id="CHEBI:29917"/>
        <dbReference type="ChEBI" id="CHEBI:35235"/>
        <dbReference type="ChEBI" id="CHEBI:57972"/>
        <dbReference type="ChEBI" id="CHEBI:64428"/>
        <dbReference type="EC" id="2.8.1.7"/>
    </reaction>
</comment>
<evidence type="ECO:0000313" key="13">
    <source>
        <dbReference type="Proteomes" id="UP000490800"/>
    </source>
</evidence>
<dbReference type="InterPro" id="IPR015421">
    <property type="entry name" value="PyrdxlP-dep_Trfase_major"/>
</dbReference>
<dbReference type="OrthoDB" id="9808002at2"/>
<dbReference type="InterPro" id="IPR000192">
    <property type="entry name" value="Aminotrans_V_dom"/>
</dbReference>
<dbReference type="InterPro" id="IPR020578">
    <property type="entry name" value="Aminotrans_V_PyrdxlP_BS"/>
</dbReference>
<dbReference type="GO" id="GO:0008483">
    <property type="term" value="F:transaminase activity"/>
    <property type="evidence" value="ECO:0007669"/>
    <property type="project" value="UniProtKB-KW"/>
</dbReference>
<dbReference type="InterPro" id="IPR015422">
    <property type="entry name" value="PyrdxlP-dep_Trfase_small"/>
</dbReference>
<dbReference type="Proteomes" id="UP000490800">
    <property type="component" value="Unassembled WGS sequence"/>
</dbReference>
<dbReference type="Gene3D" id="3.90.1150.10">
    <property type="entry name" value="Aspartate Aminotransferase, domain 1"/>
    <property type="match status" value="1"/>
</dbReference>
<comment type="similarity">
    <text evidence="2">Belongs to the class-V pyridoxal-phosphate-dependent aminotransferase family. NifS/IscS subfamily.</text>
</comment>
<evidence type="ECO:0000256" key="5">
    <source>
        <dbReference type="ARBA" id="ARBA00022723"/>
    </source>
</evidence>
<feature type="domain" description="Aminotransferase class V" evidence="11">
    <location>
        <begin position="3"/>
        <end position="366"/>
    </location>
</feature>
<evidence type="ECO:0000256" key="7">
    <source>
        <dbReference type="ARBA" id="ARBA00023004"/>
    </source>
</evidence>
<dbReference type="SUPFAM" id="SSF53383">
    <property type="entry name" value="PLP-dependent transferases"/>
    <property type="match status" value="1"/>
</dbReference>
<evidence type="ECO:0000259" key="11">
    <source>
        <dbReference type="Pfam" id="PF00266"/>
    </source>
</evidence>
<dbReference type="AlphaFoldDB" id="A0A7X3FHB8"/>
<proteinExistence type="inferred from homology"/>
<comment type="caution">
    <text evidence="12">The sequence shown here is derived from an EMBL/GenBank/DDBJ whole genome shotgun (WGS) entry which is preliminary data.</text>
</comment>
<keyword evidence="6" id="KW-0663">Pyridoxal phosphate</keyword>
<evidence type="ECO:0000256" key="2">
    <source>
        <dbReference type="ARBA" id="ARBA00006490"/>
    </source>
</evidence>
<dbReference type="PANTHER" id="PTHR11601:SF34">
    <property type="entry name" value="CYSTEINE DESULFURASE"/>
    <property type="match status" value="1"/>
</dbReference>
<dbReference type="PIRSF" id="PIRSF005572">
    <property type="entry name" value="NifS"/>
    <property type="match status" value="1"/>
</dbReference>
<protein>
    <recommendedName>
        <fullName evidence="3">cysteine desulfurase</fullName>
        <ecNumber evidence="3">2.8.1.7</ecNumber>
    </recommendedName>
</protein>
<dbReference type="FunFam" id="3.40.640.10:FF:000084">
    <property type="entry name" value="IscS-like cysteine desulfurase"/>
    <property type="match status" value="1"/>
</dbReference>
<sequence length="381" mass="41273">MAIYLDHAATTPLHPEVLQAMIPYYTEHFGNPSSIHGYGRASRTALDRSRAAVSAAIGCSPADLLFTSGGTESNNTALYGIVKSHKEQRPHMITTVIEHHAVLHPAGRLEKMGCDVTYLPVDMTGLIRVEDIERAIRPETVLISVMYVNNEIGTIQPIEEIGRLARSRGIAFHVDAVQALGKIRIDLSKLQVDLMSFSAHKINGPKGVGALYYDSRHLHLTPQILGGSQERRQRAGTENVAGIVGFAKSLEIYNKMSDNYKELAIGCRSSMDAVFHEELGPEGFVVNGNPEHGVPHIYNVSFPGVHTETLLMSLDLEGIAAASGSACSSGSLELSHVLRAMQLPESVSGSAVRFSFGLGNSIDQIQTAARTTATIVKRLRK</sequence>
<dbReference type="EMBL" id="RHLK01000003">
    <property type="protein sequence ID" value="MVO99621.1"/>
    <property type="molecule type" value="Genomic_DNA"/>
</dbReference>
<keyword evidence="13" id="KW-1185">Reference proteome</keyword>
<gene>
    <name evidence="12" type="ORF">EDM21_08770</name>
</gene>
<keyword evidence="5" id="KW-0479">Metal-binding</keyword>
<keyword evidence="7" id="KW-0408">Iron</keyword>
<name>A0A7X3FHB8_9BACL</name>
<dbReference type="InterPro" id="IPR015424">
    <property type="entry name" value="PyrdxlP-dep_Trfase"/>
</dbReference>
<keyword evidence="4 12" id="KW-0808">Transferase</keyword>
<dbReference type="GO" id="GO:0046872">
    <property type="term" value="F:metal ion binding"/>
    <property type="evidence" value="ECO:0007669"/>
    <property type="project" value="UniProtKB-KW"/>
</dbReference>
<evidence type="ECO:0000256" key="3">
    <source>
        <dbReference type="ARBA" id="ARBA00012239"/>
    </source>
</evidence>
<evidence type="ECO:0000256" key="4">
    <source>
        <dbReference type="ARBA" id="ARBA00022679"/>
    </source>
</evidence>
<dbReference type="EC" id="2.8.1.7" evidence="3"/>
<evidence type="ECO:0000256" key="8">
    <source>
        <dbReference type="ARBA" id="ARBA00023014"/>
    </source>
</evidence>
<dbReference type="PROSITE" id="PS00595">
    <property type="entry name" value="AA_TRANSFER_CLASS_5"/>
    <property type="match status" value="1"/>
</dbReference>
<dbReference type="RefSeq" id="WP_157334684.1">
    <property type="nucleotide sequence ID" value="NZ_RHLK01000003.1"/>
</dbReference>
<dbReference type="Gene3D" id="1.10.260.50">
    <property type="match status" value="1"/>
</dbReference>
<evidence type="ECO:0000256" key="1">
    <source>
        <dbReference type="ARBA" id="ARBA00001933"/>
    </source>
</evidence>
<dbReference type="InterPro" id="IPR016454">
    <property type="entry name" value="Cysteine_dSase"/>
</dbReference>
<keyword evidence="12" id="KW-0032">Aminotransferase</keyword>
<organism evidence="12 13">
    <name type="scientific">Paenibacillus lutrae</name>
    <dbReference type="NCBI Taxonomy" id="2078573"/>
    <lineage>
        <taxon>Bacteria</taxon>
        <taxon>Bacillati</taxon>
        <taxon>Bacillota</taxon>
        <taxon>Bacilli</taxon>
        <taxon>Bacillales</taxon>
        <taxon>Paenibacillaceae</taxon>
        <taxon>Paenibacillus</taxon>
    </lineage>
</organism>
<keyword evidence="8" id="KW-0411">Iron-sulfur</keyword>